<accession>A0AAE8SWI1</accession>
<dbReference type="AlphaFoldDB" id="A0AAE8SWI1"/>
<name>A0AAE8SWI1_9PEZI</name>
<keyword evidence="3" id="KW-1185">Reference proteome</keyword>
<evidence type="ECO:0000313" key="2">
    <source>
        <dbReference type="EMBL" id="SPO03659.1"/>
    </source>
</evidence>
<protein>
    <submittedName>
        <fullName evidence="2">Uncharacterized protein</fullName>
    </submittedName>
</protein>
<dbReference type="EMBL" id="ONZQ02000008">
    <property type="protein sequence ID" value="SPO03659.1"/>
    <property type="molecule type" value="Genomic_DNA"/>
</dbReference>
<organism evidence="2 3">
    <name type="scientific">Cephalotrichum gorgonifer</name>
    <dbReference type="NCBI Taxonomy" id="2041049"/>
    <lineage>
        <taxon>Eukaryota</taxon>
        <taxon>Fungi</taxon>
        <taxon>Dikarya</taxon>
        <taxon>Ascomycota</taxon>
        <taxon>Pezizomycotina</taxon>
        <taxon>Sordariomycetes</taxon>
        <taxon>Hypocreomycetidae</taxon>
        <taxon>Microascales</taxon>
        <taxon>Microascaceae</taxon>
        <taxon>Cephalotrichum</taxon>
    </lineage>
</organism>
<evidence type="ECO:0000256" key="1">
    <source>
        <dbReference type="SAM" id="MobiDB-lite"/>
    </source>
</evidence>
<feature type="region of interest" description="Disordered" evidence="1">
    <location>
        <begin position="28"/>
        <end position="69"/>
    </location>
</feature>
<gene>
    <name evidence="2" type="ORF">DNG_06342</name>
</gene>
<comment type="caution">
    <text evidence="2">The sequence shown here is derived from an EMBL/GenBank/DDBJ whole genome shotgun (WGS) entry which is preliminary data.</text>
</comment>
<reference evidence="2" key="1">
    <citation type="submission" date="2018-03" db="EMBL/GenBank/DDBJ databases">
        <authorList>
            <person name="Guldener U."/>
        </authorList>
    </citation>
    <scope>NUCLEOTIDE SEQUENCE</scope>
</reference>
<dbReference type="Proteomes" id="UP001187682">
    <property type="component" value="Unassembled WGS sequence"/>
</dbReference>
<evidence type="ECO:0000313" key="3">
    <source>
        <dbReference type="Proteomes" id="UP001187682"/>
    </source>
</evidence>
<sequence>MPSKEEPFMEESLEPSSTPTIALTLFYEASQRPSRPAPRPAPTVDKENDDASRATMPQRRAAAGSTDGE</sequence>
<proteinExistence type="predicted"/>